<evidence type="ECO:0000313" key="5">
    <source>
        <dbReference type="Proteomes" id="UP000005225"/>
    </source>
</evidence>
<dbReference type="PROSITE" id="PS51450">
    <property type="entry name" value="LRR"/>
    <property type="match status" value="2"/>
</dbReference>
<dbReference type="Ensembl" id="ENSOGAT00000015736.2">
    <property type="protein sequence ID" value="ENSOGAP00000014094.2"/>
    <property type="gene ID" value="ENSOGAG00000015732.2"/>
</dbReference>
<dbReference type="PANTHER" id="PTHR48051">
    <property type="match status" value="1"/>
</dbReference>
<dbReference type="OMA" id="YWHIPET"/>
<feature type="region of interest" description="Disordered" evidence="3">
    <location>
        <begin position="1"/>
        <end position="20"/>
    </location>
</feature>
<dbReference type="PANTHER" id="PTHR48051:SF1">
    <property type="entry name" value="RAS SUPPRESSOR PROTEIN 1"/>
    <property type="match status" value="1"/>
</dbReference>
<dbReference type="Pfam" id="PF00560">
    <property type="entry name" value="LRR_1"/>
    <property type="match status" value="1"/>
</dbReference>
<evidence type="ECO:0000313" key="4">
    <source>
        <dbReference type="Ensembl" id="ENSOGAP00000014094.2"/>
    </source>
</evidence>
<proteinExistence type="predicted"/>
<dbReference type="EMBL" id="AAQR03076226">
    <property type="status" value="NOT_ANNOTATED_CDS"/>
    <property type="molecule type" value="Genomic_DNA"/>
</dbReference>
<dbReference type="AlphaFoldDB" id="H0XDX1"/>
<dbReference type="InterPro" id="IPR032675">
    <property type="entry name" value="LRR_dom_sf"/>
</dbReference>
<name>H0XDX1_OTOGA</name>
<dbReference type="GeneTree" id="ENSGT00710000106860"/>
<evidence type="ECO:0008006" key="6">
    <source>
        <dbReference type="Google" id="ProtNLM"/>
    </source>
</evidence>
<dbReference type="eggNOG" id="KOG0619">
    <property type="taxonomic scope" value="Eukaryota"/>
</dbReference>
<dbReference type="InParanoid" id="H0XDX1"/>
<evidence type="ECO:0000256" key="3">
    <source>
        <dbReference type="SAM" id="MobiDB-lite"/>
    </source>
</evidence>
<dbReference type="InterPro" id="IPR050216">
    <property type="entry name" value="LRR_domain-containing"/>
</dbReference>
<sequence>AKTGETKSPHEGETTSILRDKTSFPDVVSIDKSVRSTKLRDFVLGRSLPDIMTTMLKHSKFTKNVRWNIPDPAPVPVFLPSSLPASIPVEEEKEIEKEKAPKKVVKDHQPYTDERLQDILILSSRFSRPLITTPYSVTAPKSYPESSSFVYPHILTDEGAKASGRAPSTVSVKAEKQRSDHLPQGSGVVVNVAEFPLDIFLPSPAVPRKPHRQSVLEKLVSWNMKVKKLPPSQPEQVSIGGQKMVKKESGVYVLRGEGFKTVTTTRYETITAMANLAVVNCQAYGRNALNLKGFFILNCPDLSPLAFQLIYLNLSFNDIRYFPTEVFCLKNLQVLKLRNNPIKTIPSEVQQLKYLRIFEMSFNLVSVLPPGLFSLSYLEELDVSYNEITVIPNQIQKLRSLERLNVDGNELGFFPCGILKLSLMKIQFENNFTHPCFWKEYSLNDPQRLTHIVSLFIVKHGLHKLYEKIPAKIQNLLKW</sequence>
<evidence type="ECO:0000256" key="1">
    <source>
        <dbReference type="ARBA" id="ARBA00022614"/>
    </source>
</evidence>
<dbReference type="EMBL" id="AAQR03076231">
    <property type="status" value="NOT_ANNOTATED_CDS"/>
    <property type="molecule type" value="Genomic_DNA"/>
</dbReference>
<reference evidence="4" key="3">
    <citation type="submission" date="2025-09" db="UniProtKB">
        <authorList>
            <consortium name="Ensembl"/>
        </authorList>
    </citation>
    <scope>IDENTIFICATION</scope>
</reference>
<dbReference type="EMBL" id="AAQR03076230">
    <property type="status" value="NOT_ANNOTATED_CDS"/>
    <property type="molecule type" value="Genomic_DNA"/>
</dbReference>
<dbReference type="EMBL" id="AAQR03076227">
    <property type="status" value="NOT_ANNOTATED_CDS"/>
    <property type="molecule type" value="Genomic_DNA"/>
</dbReference>
<dbReference type="EMBL" id="AAQR03076229">
    <property type="status" value="NOT_ANNOTATED_CDS"/>
    <property type="molecule type" value="Genomic_DNA"/>
</dbReference>
<protein>
    <recommendedName>
        <fullName evidence="6">Leucine rich repeat containing 63</fullName>
    </recommendedName>
</protein>
<evidence type="ECO:0000256" key="2">
    <source>
        <dbReference type="ARBA" id="ARBA00022737"/>
    </source>
</evidence>
<dbReference type="Gene3D" id="3.80.10.10">
    <property type="entry name" value="Ribonuclease Inhibitor"/>
    <property type="match status" value="1"/>
</dbReference>
<keyword evidence="1" id="KW-0433">Leucine-rich repeat</keyword>
<dbReference type="EMBL" id="AAQR03076232">
    <property type="status" value="NOT_ANNOTATED_CDS"/>
    <property type="molecule type" value="Genomic_DNA"/>
</dbReference>
<dbReference type="GO" id="GO:0005737">
    <property type="term" value="C:cytoplasm"/>
    <property type="evidence" value="ECO:0007669"/>
    <property type="project" value="TreeGrafter"/>
</dbReference>
<dbReference type="InterPro" id="IPR001611">
    <property type="entry name" value="Leu-rich_rpt"/>
</dbReference>
<dbReference type="Proteomes" id="UP000005225">
    <property type="component" value="Unassembled WGS sequence"/>
</dbReference>
<dbReference type="SUPFAM" id="SSF52058">
    <property type="entry name" value="L domain-like"/>
    <property type="match status" value="1"/>
</dbReference>
<reference evidence="5" key="1">
    <citation type="submission" date="2011-03" db="EMBL/GenBank/DDBJ databases">
        <title>Version 3 of the genome sequence of Otolemur garnettii (Bushbaby).</title>
        <authorList>
            <consortium name="The Broad Institute Genome Sequencing Platform"/>
            <person name="Di Palma F."/>
            <person name="Johnson J."/>
            <person name="Lander E.S."/>
            <person name="Lindblad-Toh K."/>
            <person name="Jaffe D.B."/>
            <person name="Gnerre S."/>
            <person name="MacCallum I."/>
            <person name="Przybylski D."/>
            <person name="Ribeiro F.J."/>
            <person name="Burton J.N."/>
            <person name="Walker B.J."/>
            <person name="Sharpe T."/>
            <person name="Hall G."/>
        </authorList>
    </citation>
    <scope>NUCLEOTIDE SEQUENCE [LARGE SCALE GENOMIC DNA]</scope>
</reference>
<dbReference type="HOGENOM" id="CLU_027651_0_0_1"/>
<keyword evidence="2" id="KW-0677">Repeat</keyword>
<accession>H0XDX1</accession>
<organism evidence="4 5">
    <name type="scientific">Otolemur garnettii</name>
    <name type="common">Small-eared galago</name>
    <name type="synonym">Garnett's greater bushbaby</name>
    <dbReference type="NCBI Taxonomy" id="30611"/>
    <lineage>
        <taxon>Eukaryota</taxon>
        <taxon>Metazoa</taxon>
        <taxon>Chordata</taxon>
        <taxon>Craniata</taxon>
        <taxon>Vertebrata</taxon>
        <taxon>Euteleostomi</taxon>
        <taxon>Mammalia</taxon>
        <taxon>Eutheria</taxon>
        <taxon>Euarchontoglires</taxon>
        <taxon>Primates</taxon>
        <taxon>Strepsirrhini</taxon>
        <taxon>Lorisiformes</taxon>
        <taxon>Galagidae</taxon>
        <taxon>Otolemur</taxon>
    </lineage>
</organism>
<dbReference type="STRING" id="30611.ENSOGAP00000014094"/>
<dbReference type="InterPro" id="IPR003591">
    <property type="entry name" value="Leu-rich_rpt_typical-subtyp"/>
</dbReference>
<dbReference type="Pfam" id="PF13855">
    <property type="entry name" value="LRR_8"/>
    <property type="match status" value="1"/>
</dbReference>
<reference evidence="4" key="2">
    <citation type="submission" date="2025-08" db="UniProtKB">
        <authorList>
            <consortium name="Ensembl"/>
        </authorList>
    </citation>
    <scope>IDENTIFICATION</scope>
</reference>
<dbReference type="SMART" id="SM00369">
    <property type="entry name" value="LRR_TYP"/>
    <property type="match status" value="4"/>
</dbReference>
<dbReference type="EMBL" id="AAQR03076228">
    <property type="status" value="NOT_ANNOTATED_CDS"/>
    <property type="molecule type" value="Genomic_DNA"/>
</dbReference>
<keyword evidence="5" id="KW-1185">Reference proteome</keyword>